<evidence type="ECO:0000256" key="8">
    <source>
        <dbReference type="ARBA" id="ARBA00022691"/>
    </source>
</evidence>
<keyword evidence="6" id="KW-0489">Methyltransferase</keyword>
<keyword evidence="13" id="KW-1185">Reference proteome</keyword>
<dbReference type="EC" id="2.1.1.77" evidence="3"/>
<dbReference type="InterPro" id="IPR029063">
    <property type="entry name" value="SAM-dependent_MTases_sf"/>
</dbReference>
<evidence type="ECO:0000313" key="12">
    <source>
        <dbReference type="EMBL" id="MDF3293747.1"/>
    </source>
</evidence>
<protein>
    <recommendedName>
        <fullName evidence="4">Protein-L-isoaspartate O-methyltransferase</fullName>
        <ecNumber evidence="3">2.1.1.77</ecNumber>
    </recommendedName>
    <alternativeName>
        <fullName evidence="11">L-isoaspartyl protein carboxyl methyltransferase</fullName>
    </alternativeName>
    <alternativeName>
        <fullName evidence="9">Protein L-isoaspartyl methyltransferase</fullName>
    </alternativeName>
    <alternativeName>
        <fullName evidence="10">Protein-beta-aspartate methyltransferase</fullName>
    </alternativeName>
</protein>
<dbReference type="Proteomes" id="UP001216579">
    <property type="component" value="Unassembled WGS sequence"/>
</dbReference>
<dbReference type="SUPFAM" id="SSF53335">
    <property type="entry name" value="S-adenosyl-L-methionine-dependent methyltransferases"/>
    <property type="match status" value="1"/>
</dbReference>
<gene>
    <name evidence="12" type="ORF">P3G67_31945</name>
</gene>
<keyword evidence="5" id="KW-0963">Cytoplasm</keyword>
<sequence>MSTPQRLVEMLHNKGALPPEWRDAVASVDRGLFIPEVFGNVDKSTDPQRWRRIVYGDLPIVTQVNDGTQDWEGNALPTSSSSKPSIMLEMLDLLKVDANRSVLEIGTGTGYNAAWLCHRLGDERVTTVEYDEAVARQAIKNLAAAGFTPHVVIGDGLNGCRDQAPYSGGILAACTVREIPYAWVEQAEPGAKIVAPWGNSFFSGSFATLDVAKGTAQGAFSGNPAFMFARQHRDVRHAIEDVYHGEKGRTDSSDADPRELVQDDALFFASLHLPHASLVWCNADDGSDEATLWLLANDKRSWATIEYAPGQPAYGTEQFGPRNLWDELSAAHRRWKALGRPERSRFGLTVGAQGQQVWLDEPRNTIR</sequence>
<evidence type="ECO:0000256" key="3">
    <source>
        <dbReference type="ARBA" id="ARBA00011890"/>
    </source>
</evidence>
<evidence type="ECO:0000256" key="1">
    <source>
        <dbReference type="ARBA" id="ARBA00004496"/>
    </source>
</evidence>
<evidence type="ECO:0000313" key="13">
    <source>
        <dbReference type="Proteomes" id="UP001216579"/>
    </source>
</evidence>
<keyword evidence="8" id="KW-0949">S-adenosyl-L-methionine</keyword>
<evidence type="ECO:0000256" key="4">
    <source>
        <dbReference type="ARBA" id="ARBA00013346"/>
    </source>
</evidence>
<accession>A0ABT5ZV89</accession>
<dbReference type="PANTHER" id="PTHR11579">
    <property type="entry name" value="PROTEIN-L-ISOASPARTATE O-METHYLTRANSFERASE"/>
    <property type="match status" value="1"/>
</dbReference>
<dbReference type="Pfam" id="PF01135">
    <property type="entry name" value="PCMT"/>
    <property type="match status" value="1"/>
</dbReference>
<dbReference type="Gene3D" id="3.40.50.150">
    <property type="entry name" value="Vaccinia Virus protein VP39"/>
    <property type="match status" value="1"/>
</dbReference>
<organism evidence="12 13">
    <name type="scientific">Streptomyces silvisoli</name>
    <dbReference type="NCBI Taxonomy" id="3034235"/>
    <lineage>
        <taxon>Bacteria</taxon>
        <taxon>Bacillati</taxon>
        <taxon>Actinomycetota</taxon>
        <taxon>Actinomycetes</taxon>
        <taxon>Kitasatosporales</taxon>
        <taxon>Streptomycetaceae</taxon>
        <taxon>Streptomyces</taxon>
    </lineage>
</organism>
<evidence type="ECO:0000256" key="9">
    <source>
        <dbReference type="ARBA" id="ARBA00030757"/>
    </source>
</evidence>
<comment type="similarity">
    <text evidence="2">Belongs to the methyltransferase superfamily. L-isoaspartyl/D-aspartyl protein methyltransferase family.</text>
</comment>
<evidence type="ECO:0000256" key="5">
    <source>
        <dbReference type="ARBA" id="ARBA00022490"/>
    </source>
</evidence>
<proteinExistence type="inferred from homology"/>
<dbReference type="CDD" id="cd02440">
    <property type="entry name" value="AdoMet_MTases"/>
    <property type="match status" value="1"/>
</dbReference>
<dbReference type="RefSeq" id="WP_276096614.1">
    <property type="nucleotide sequence ID" value="NZ_JARJBC010000029.1"/>
</dbReference>
<name>A0ABT5ZV89_9ACTN</name>
<reference evidence="12 13" key="1">
    <citation type="submission" date="2023-03" db="EMBL/GenBank/DDBJ databases">
        <title>Draft genome sequence of Streptomyces sp. RB6PN23 isolated from peat swamp forest in Thailand.</title>
        <authorList>
            <person name="Klaysubun C."/>
            <person name="Duangmal K."/>
        </authorList>
    </citation>
    <scope>NUCLEOTIDE SEQUENCE [LARGE SCALE GENOMIC DNA]</scope>
    <source>
        <strain evidence="12 13">RB6PN23</strain>
    </source>
</reference>
<dbReference type="EMBL" id="JARJBC010000029">
    <property type="protein sequence ID" value="MDF3293747.1"/>
    <property type="molecule type" value="Genomic_DNA"/>
</dbReference>
<keyword evidence="7" id="KW-0808">Transferase</keyword>
<evidence type="ECO:0000256" key="2">
    <source>
        <dbReference type="ARBA" id="ARBA00005369"/>
    </source>
</evidence>
<dbReference type="PANTHER" id="PTHR11579:SF0">
    <property type="entry name" value="PROTEIN-L-ISOASPARTATE(D-ASPARTATE) O-METHYLTRANSFERASE"/>
    <property type="match status" value="1"/>
</dbReference>
<evidence type="ECO:0000256" key="6">
    <source>
        <dbReference type="ARBA" id="ARBA00022603"/>
    </source>
</evidence>
<evidence type="ECO:0000256" key="7">
    <source>
        <dbReference type="ARBA" id="ARBA00022679"/>
    </source>
</evidence>
<evidence type="ECO:0000256" key="11">
    <source>
        <dbReference type="ARBA" id="ARBA00031350"/>
    </source>
</evidence>
<comment type="subcellular location">
    <subcellularLocation>
        <location evidence="1">Cytoplasm</location>
    </subcellularLocation>
</comment>
<dbReference type="InterPro" id="IPR000682">
    <property type="entry name" value="PCMT"/>
</dbReference>
<comment type="caution">
    <text evidence="12">The sequence shown here is derived from an EMBL/GenBank/DDBJ whole genome shotgun (WGS) entry which is preliminary data.</text>
</comment>
<evidence type="ECO:0000256" key="10">
    <source>
        <dbReference type="ARBA" id="ARBA00031323"/>
    </source>
</evidence>